<gene>
    <name evidence="1" type="ORF">KDL01_24180</name>
</gene>
<comment type="caution">
    <text evidence="1">The sequence shown here is derived from an EMBL/GenBank/DDBJ whole genome shotgun (WGS) entry which is preliminary data.</text>
</comment>
<dbReference type="AlphaFoldDB" id="A0A941ITT8"/>
<reference evidence="1" key="1">
    <citation type="submission" date="2021-04" db="EMBL/GenBank/DDBJ databases">
        <title>Genome based classification of Actinospica acidithermotolerans sp. nov., an actinobacterium isolated from an Indonesian hot spring.</title>
        <authorList>
            <person name="Kusuma A.B."/>
            <person name="Putra K.E."/>
            <person name="Nafisah S."/>
            <person name="Loh J."/>
            <person name="Nouioui I."/>
            <person name="Goodfellow M."/>
        </authorList>
    </citation>
    <scope>NUCLEOTIDE SEQUENCE</scope>
    <source>
        <strain evidence="1">CSCA 57</strain>
    </source>
</reference>
<name>A0A941ITT8_9ACTN</name>
<organism evidence="1 2">
    <name type="scientific">Actinospica durhamensis</name>
    <dbReference type="NCBI Taxonomy" id="1508375"/>
    <lineage>
        <taxon>Bacteria</taxon>
        <taxon>Bacillati</taxon>
        <taxon>Actinomycetota</taxon>
        <taxon>Actinomycetes</taxon>
        <taxon>Catenulisporales</taxon>
        <taxon>Actinospicaceae</taxon>
        <taxon>Actinospica</taxon>
    </lineage>
</organism>
<protein>
    <submittedName>
        <fullName evidence="1">Uncharacterized protein</fullName>
    </submittedName>
</protein>
<dbReference type="RefSeq" id="WP_212530876.1">
    <property type="nucleotide sequence ID" value="NZ_JAGSOG010000140.1"/>
</dbReference>
<sequence length="113" mass="12722">MTNAYLRTGSVWRLLHGEQEVARLTVVGSDMPWVYARVDDFPGFEEFRALFVAQERAIDDGDDVRADDLYAQIRAALTLSFPDGRPVPEFLLHVRLDGSAAWRWHGEAFAAVG</sequence>
<dbReference type="Proteomes" id="UP000675781">
    <property type="component" value="Unassembled WGS sequence"/>
</dbReference>
<proteinExistence type="predicted"/>
<keyword evidence="2" id="KW-1185">Reference proteome</keyword>
<evidence type="ECO:0000313" key="2">
    <source>
        <dbReference type="Proteomes" id="UP000675781"/>
    </source>
</evidence>
<evidence type="ECO:0000313" key="1">
    <source>
        <dbReference type="EMBL" id="MBR7836398.1"/>
    </source>
</evidence>
<accession>A0A941ITT8</accession>
<dbReference type="EMBL" id="JAGSOG010000140">
    <property type="protein sequence ID" value="MBR7836398.1"/>
    <property type="molecule type" value="Genomic_DNA"/>
</dbReference>